<keyword evidence="2" id="KW-1133">Transmembrane helix</keyword>
<keyword evidence="1" id="KW-0802">TPR repeat</keyword>
<keyword evidence="4" id="KW-1185">Reference proteome</keyword>
<sequence length="222" mass="25600">MGKIIGFVLLWRLLGNPLLALLVLFVILYLLDRRFIGIMPSFVKPFKRSRKLSRLRQELSASPHNTSGKLEAARLLIERKKYQEALDYLEQVRPIMDDSPEVIYETGFCKLKLGDIAEGERLVLQSLGMNPRLKYGEPYLRLGETFALTDPDKAIGYLVQFRTVHSSSCEAYYRLGKLYAQLGRGAEAKDAFRETVQIYRGLPKYKRRSERKWALLAKLQRG</sequence>
<dbReference type="Gene3D" id="1.25.40.10">
    <property type="entry name" value="Tetratricopeptide repeat domain"/>
    <property type="match status" value="1"/>
</dbReference>
<reference evidence="3 4" key="1">
    <citation type="journal article" date="2009" name="Int. J. Syst. Evol. Microbiol.">
        <title>Paenibacillus contaminans sp. nov., isolated from a contaminated laboratory plate.</title>
        <authorList>
            <person name="Chou J.H."/>
            <person name="Lee J.H."/>
            <person name="Lin M.C."/>
            <person name="Chang P.S."/>
            <person name="Arun A.B."/>
            <person name="Young C.C."/>
            <person name="Chen W.M."/>
        </authorList>
    </citation>
    <scope>NUCLEOTIDE SEQUENCE [LARGE SCALE GENOMIC DNA]</scope>
    <source>
        <strain evidence="3 4">CKOBP-6</strain>
    </source>
</reference>
<comment type="caution">
    <text evidence="3">The sequence shown here is derived from an EMBL/GenBank/DDBJ whole genome shotgun (WGS) entry which is preliminary data.</text>
</comment>
<feature type="transmembrane region" description="Helical" evidence="2">
    <location>
        <begin position="6"/>
        <end position="31"/>
    </location>
</feature>
<proteinExistence type="predicted"/>
<dbReference type="PROSITE" id="PS50005">
    <property type="entry name" value="TPR"/>
    <property type="match status" value="1"/>
</dbReference>
<name>A0A329MGA9_9BACL</name>
<organism evidence="3 4">
    <name type="scientific">Paenibacillus contaminans</name>
    <dbReference type="NCBI Taxonomy" id="450362"/>
    <lineage>
        <taxon>Bacteria</taxon>
        <taxon>Bacillati</taxon>
        <taxon>Bacillota</taxon>
        <taxon>Bacilli</taxon>
        <taxon>Bacillales</taxon>
        <taxon>Paenibacillaceae</taxon>
        <taxon>Paenibacillus</taxon>
    </lineage>
</organism>
<dbReference type="RefSeq" id="WP_113033146.1">
    <property type="nucleotide sequence ID" value="NZ_QMFB01000014.1"/>
</dbReference>
<dbReference type="Proteomes" id="UP000250369">
    <property type="component" value="Unassembled WGS sequence"/>
</dbReference>
<dbReference type="SUPFAM" id="SSF48452">
    <property type="entry name" value="TPR-like"/>
    <property type="match status" value="1"/>
</dbReference>
<evidence type="ECO:0000256" key="2">
    <source>
        <dbReference type="SAM" id="Phobius"/>
    </source>
</evidence>
<dbReference type="InterPro" id="IPR019734">
    <property type="entry name" value="TPR_rpt"/>
</dbReference>
<gene>
    <name evidence="3" type="ORF">DQG23_22565</name>
</gene>
<dbReference type="EMBL" id="QMFB01000014">
    <property type="protein sequence ID" value="RAV18939.1"/>
    <property type="molecule type" value="Genomic_DNA"/>
</dbReference>
<dbReference type="OrthoDB" id="2658060at2"/>
<dbReference type="SMART" id="SM00028">
    <property type="entry name" value="TPR"/>
    <property type="match status" value="3"/>
</dbReference>
<keyword evidence="2" id="KW-0472">Membrane</keyword>
<protein>
    <submittedName>
        <fullName evidence="3">Uncharacterized protein</fullName>
    </submittedName>
</protein>
<accession>A0A329MGA9</accession>
<dbReference type="Pfam" id="PF13432">
    <property type="entry name" value="TPR_16"/>
    <property type="match status" value="1"/>
</dbReference>
<keyword evidence="2" id="KW-0812">Transmembrane</keyword>
<feature type="repeat" description="TPR" evidence="1">
    <location>
        <begin position="169"/>
        <end position="202"/>
    </location>
</feature>
<evidence type="ECO:0000313" key="4">
    <source>
        <dbReference type="Proteomes" id="UP000250369"/>
    </source>
</evidence>
<evidence type="ECO:0000313" key="3">
    <source>
        <dbReference type="EMBL" id="RAV18939.1"/>
    </source>
</evidence>
<dbReference type="AlphaFoldDB" id="A0A329MGA9"/>
<evidence type="ECO:0000256" key="1">
    <source>
        <dbReference type="PROSITE-ProRule" id="PRU00339"/>
    </source>
</evidence>
<dbReference type="InterPro" id="IPR011990">
    <property type="entry name" value="TPR-like_helical_dom_sf"/>
</dbReference>